<dbReference type="SUPFAM" id="SSF52540">
    <property type="entry name" value="P-loop containing nucleoside triphosphate hydrolases"/>
    <property type="match status" value="1"/>
</dbReference>
<keyword evidence="9" id="KW-1185">Reference proteome</keyword>
<dbReference type="InterPro" id="IPR051927">
    <property type="entry name" value="Zn_Chap_cDPG_Synth"/>
</dbReference>
<dbReference type="PANTHER" id="PTHR43603:SF1">
    <property type="entry name" value="ZINC-REGULATED GTPASE METALLOPROTEIN ACTIVATOR 1"/>
    <property type="match status" value="1"/>
</dbReference>
<name>A0A6N6VWQ1_9BACT</name>
<evidence type="ECO:0000256" key="1">
    <source>
        <dbReference type="ARBA" id="ARBA00022741"/>
    </source>
</evidence>
<dbReference type="GO" id="GO:0016787">
    <property type="term" value="F:hydrolase activity"/>
    <property type="evidence" value="ECO:0007669"/>
    <property type="project" value="UniProtKB-KW"/>
</dbReference>
<reference evidence="8 9" key="1">
    <citation type="submission" date="2019-10" db="EMBL/GenBank/DDBJ databases">
        <title>New species of Slilvanegrellaceae.</title>
        <authorList>
            <person name="Pitt A."/>
            <person name="Hahn M.W."/>
        </authorList>
    </citation>
    <scope>NUCLEOTIDE SEQUENCE [LARGE SCALE GENOMIC DNA]</scope>
    <source>
        <strain evidence="8 9">SP-Ram-0.45-NSY-1</strain>
    </source>
</reference>
<sequence length="372" mass="42079">MNQNKIPVTLISGFLGAGKTTLLSHILANKENKKVAVIVNDMASINIDAALIKREETQFLQKEEKLVEMTNGCICCTLREDLLVEINKLAKMNSFDLIIIESTGISEPLPVAETFTFEDENGNSLSHFANLDACITVVDGAHFLKEYCSSELLNTKETSLAEDDPRNISELLAAQVEFANIIIINKIDLISNDELGELKAVLHKMNHKAKILTSQKGNVPLDEIINTKLFSFDEAEENEDWLHEERGTHSPESHEYGISSFVYKAERPFHPKRFWQFIKDDSDNVIRSKGFVWMANTPNIIAYWSQAGSSCSLEQYGESDEETKFQEIVFIGQGLNIEKVTENLNKCLLNDIEMSIPVENWPHQYESFILDK</sequence>
<keyword evidence="1" id="KW-0547">Nucleotide-binding</keyword>
<dbReference type="PANTHER" id="PTHR43603">
    <property type="entry name" value="COBW DOMAIN-CONTAINING PROTEIN DDB_G0274527"/>
    <property type="match status" value="1"/>
</dbReference>
<comment type="function">
    <text evidence="5">Zinc chaperone that directly transfers zinc cofactor to target proteins, thereby activating them. Zinc is transferred from the CXCC motif in the GTPase domain to the zinc binding site in target proteins in a process requiring GTP hydrolysis.</text>
</comment>
<dbReference type="EMBL" id="WFLM01000001">
    <property type="protein sequence ID" value="KAB8040913.1"/>
    <property type="molecule type" value="Genomic_DNA"/>
</dbReference>
<protein>
    <submittedName>
        <fullName evidence="8">GTP-binding protein</fullName>
    </submittedName>
</protein>
<evidence type="ECO:0000256" key="4">
    <source>
        <dbReference type="ARBA" id="ARBA00034320"/>
    </source>
</evidence>
<dbReference type="RefSeq" id="WP_153418435.1">
    <property type="nucleotide sequence ID" value="NZ_WFLM01000001.1"/>
</dbReference>
<evidence type="ECO:0000313" key="9">
    <source>
        <dbReference type="Proteomes" id="UP000437748"/>
    </source>
</evidence>
<feature type="domain" description="CobW C-terminal" evidence="7">
    <location>
        <begin position="258"/>
        <end position="348"/>
    </location>
</feature>
<dbReference type="InterPro" id="IPR027417">
    <property type="entry name" value="P-loop_NTPase"/>
</dbReference>
<comment type="caution">
    <text evidence="8">The sequence shown here is derived from an EMBL/GenBank/DDBJ whole genome shotgun (WGS) entry which is preliminary data.</text>
</comment>
<dbReference type="CDD" id="cd03112">
    <property type="entry name" value="CobW-like"/>
    <property type="match status" value="1"/>
</dbReference>
<evidence type="ECO:0000256" key="6">
    <source>
        <dbReference type="ARBA" id="ARBA00049117"/>
    </source>
</evidence>
<dbReference type="Gene3D" id="3.30.1220.10">
    <property type="entry name" value="CobW-like, C-terminal domain"/>
    <property type="match status" value="1"/>
</dbReference>
<dbReference type="InterPro" id="IPR011629">
    <property type="entry name" value="CobW-like_C"/>
</dbReference>
<dbReference type="Pfam" id="PF02492">
    <property type="entry name" value="cobW"/>
    <property type="match status" value="1"/>
</dbReference>
<accession>A0A6N6VWQ1</accession>
<dbReference type="InterPro" id="IPR003495">
    <property type="entry name" value="CobW/HypB/UreG_nucleotide-bd"/>
</dbReference>
<evidence type="ECO:0000259" key="7">
    <source>
        <dbReference type="SMART" id="SM00833"/>
    </source>
</evidence>
<dbReference type="AlphaFoldDB" id="A0A6N6VWQ1"/>
<evidence type="ECO:0000256" key="3">
    <source>
        <dbReference type="ARBA" id="ARBA00023186"/>
    </source>
</evidence>
<dbReference type="Proteomes" id="UP000437748">
    <property type="component" value="Unassembled WGS sequence"/>
</dbReference>
<dbReference type="GO" id="GO:0000166">
    <property type="term" value="F:nucleotide binding"/>
    <property type="evidence" value="ECO:0007669"/>
    <property type="project" value="UniProtKB-KW"/>
</dbReference>
<dbReference type="InterPro" id="IPR036627">
    <property type="entry name" value="CobW-likC_sf"/>
</dbReference>
<dbReference type="Pfam" id="PF07683">
    <property type="entry name" value="CobW_C"/>
    <property type="match status" value="1"/>
</dbReference>
<evidence type="ECO:0000256" key="5">
    <source>
        <dbReference type="ARBA" id="ARBA00045658"/>
    </source>
</evidence>
<proteinExistence type="inferred from homology"/>
<keyword evidence="3" id="KW-0143">Chaperone</keyword>
<comment type="similarity">
    <text evidence="4">Belongs to the SIMIBI class G3E GTPase family. ZNG1 subfamily.</text>
</comment>
<comment type="catalytic activity">
    <reaction evidence="6">
        <text>GTP + H2O = GDP + phosphate + H(+)</text>
        <dbReference type="Rhea" id="RHEA:19669"/>
        <dbReference type="ChEBI" id="CHEBI:15377"/>
        <dbReference type="ChEBI" id="CHEBI:15378"/>
        <dbReference type="ChEBI" id="CHEBI:37565"/>
        <dbReference type="ChEBI" id="CHEBI:43474"/>
        <dbReference type="ChEBI" id="CHEBI:58189"/>
    </reaction>
    <physiologicalReaction direction="left-to-right" evidence="6">
        <dbReference type="Rhea" id="RHEA:19670"/>
    </physiologicalReaction>
</comment>
<evidence type="ECO:0000256" key="2">
    <source>
        <dbReference type="ARBA" id="ARBA00022801"/>
    </source>
</evidence>
<evidence type="ECO:0000313" key="8">
    <source>
        <dbReference type="EMBL" id="KAB8040913.1"/>
    </source>
</evidence>
<keyword evidence="2" id="KW-0378">Hydrolase</keyword>
<gene>
    <name evidence="8" type="ORF">GCL60_02995</name>
</gene>
<dbReference type="SMART" id="SM00833">
    <property type="entry name" value="CobW_C"/>
    <property type="match status" value="1"/>
</dbReference>
<dbReference type="OrthoDB" id="9808822at2"/>
<organism evidence="8 9">
    <name type="scientific">Silvanigrella paludirubra</name>
    <dbReference type="NCBI Taxonomy" id="2499159"/>
    <lineage>
        <taxon>Bacteria</taxon>
        <taxon>Pseudomonadati</taxon>
        <taxon>Bdellovibrionota</taxon>
        <taxon>Oligoflexia</taxon>
        <taxon>Silvanigrellales</taxon>
        <taxon>Silvanigrellaceae</taxon>
        <taxon>Silvanigrella</taxon>
    </lineage>
</organism>
<dbReference type="Gene3D" id="3.40.50.300">
    <property type="entry name" value="P-loop containing nucleotide triphosphate hydrolases"/>
    <property type="match status" value="1"/>
</dbReference>